<name>A0A2N1M7Y5_9GLOM</name>
<reference evidence="3 4" key="1">
    <citation type="submission" date="2016-04" db="EMBL/GenBank/DDBJ databases">
        <title>Genome analyses suggest a sexual origin of heterokaryosis in a supposedly ancient asexual fungus.</title>
        <authorList>
            <person name="Ropars J."/>
            <person name="Sedzielewska K."/>
            <person name="Noel J."/>
            <person name="Charron P."/>
            <person name="Farinelli L."/>
            <person name="Marton T."/>
            <person name="Kruger M."/>
            <person name="Pelin A."/>
            <person name="Brachmann A."/>
            <person name="Corradi N."/>
        </authorList>
    </citation>
    <scope>NUCLEOTIDE SEQUENCE [LARGE SCALE GENOMIC DNA]</scope>
    <source>
        <strain evidence="3 4">C2</strain>
    </source>
</reference>
<dbReference type="VEuPathDB" id="FungiDB:FUN_009048"/>
<reference evidence="3 4" key="2">
    <citation type="submission" date="2017-10" db="EMBL/GenBank/DDBJ databases">
        <title>Extensive intraspecific genome diversity in a model arbuscular mycorrhizal fungus.</title>
        <authorList>
            <person name="Chen E.C.H."/>
            <person name="Morin E."/>
            <person name="Baudet D."/>
            <person name="Noel J."/>
            <person name="Ndikumana S."/>
            <person name="Charron P."/>
            <person name="St-Onge C."/>
            <person name="Giorgi J."/>
            <person name="Grigoriev I.V."/>
            <person name="Roux C."/>
            <person name="Martin F.M."/>
            <person name="Corradi N."/>
        </authorList>
    </citation>
    <scope>NUCLEOTIDE SEQUENCE [LARGE SCALE GENOMIC DNA]</scope>
    <source>
        <strain evidence="3 4">C2</strain>
    </source>
</reference>
<evidence type="ECO:0000256" key="1">
    <source>
        <dbReference type="SAM" id="MobiDB-lite"/>
    </source>
</evidence>
<evidence type="ECO:0008006" key="5">
    <source>
        <dbReference type="Google" id="ProtNLM"/>
    </source>
</evidence>
<accession>A0A2N1M7Y5</accession>
<feature type="signal peptide" evidence="2">
    <location>
        <begin position="1"/>
        <end position="22"/>
    </location>
</feature>
<evidence type="ECO:0000313" key="4">
    <source>
        <dbReference type="Proteomes" id="UP000233469"/>
    </source>
</evidence>
<evidence type="ECO:0000313" key="3">
    <source>
        <dbReference type="EMBL" id="PKK57743.1"/>
    </source>
</evidence>
<organism evidence="3 4">
    <name type="scientific">Rhizophagus irregularis</name>
    <dbReference type="NCBI Taxonomy" id="588596"/>
    <lineage>
        <taxon>Eukaryota</taxon>
        <taxon>Fungi</taxon>
        <taxon>Fungi incertae sedis</taxon>
        <taxon>Mucoromycota</taxon>
        <taxon>Glomeromycotina</taxon>
        <taxon>Glomeromycetes</taxon>
        <taxon>Glomerales</taxon>
        <taxon>Glomeraceae</taxon>
        <taxon>Rhizophagus</taxon>
    </lineage>
</organism>
<feature type="chain" id="PRO_5014741860" description="Secreted protein" evidence="2">
    <location>
        <begin position="23"/>
        <end position="86"/>
    </location>
</feature>
<dbReference type="EMBL" id="LLXL01004135">
    <property type="protein sequence ID" value="PKK57743.1"/>
    <property type="molecule type" value="Genomic_DNA"/>
</dbReference>
<feature type="region of interest" description="Disordered" evidence="1">
    <location>
        <begin position="21"/>
        <end position="57"/>
    </location>
</feature>
<protein>
    <recommendedName>
        <fullName evidence="5">Secreted protein</fullName>
    </recommendedName>
</protein>
<sequence>MEILTVFLLYAWGIWRSSGGFASSSSNTSGGLTSSSSNTSRDLTSGSSFTLGSSRNFTSNSSFLHEDLLEILWSLRNISIFVPILT</sequence>
<comment type="caution">
    <text evidence="3">The sequence shown here is derived from an EMBL/GenBank/DDBJ whole genome shotgun (WGS) entry which is preliminary data.</text>
</comment>
<gene>
    <name evidence="3" type="ORF">RhiirC2_797507</name>
</gene>
<feature type="compositionally biased region" description="Low complexity" evidence="1">
    <location>
        <begin position="21"/>
        <end position="54"/>
    </location>
</feature>
<proteinExistence type="predicted"/>
<dbReference type="AlphaFoldDB" id="A0A2N1M7Y5"/>
<keyword evidence="2" id="KW-0732">Signal</keyword>
<dbReference type="Proteomes" id="UP000233469">
    <property type="component" value="Unassembled WGS sequence"/>
</dbReference>
<evidence type="ECO:0000256" key="2">
    <source>
        <dbReference type="SAM" id="SignalP"/>
    </source>
</evidence>